<dbReference type="Pfam" id="PF01595">
    <property type="entry name" value="CNNM"/>
    <property type="match status" value="1"/>
</dbReference>
<dbReference type="STRING" id="2316362.A0A4Q2DSH2"/>
<dbReference type="InterPro" id="IPR002550">
    <property type="entry name" value="CNNM"/>
</dbReference>
<dbReference type="PANTHER" id="PTHR12064:SF97">
    <property type="entry name" value="METAL TRANSPORTER CNNM-5"/>
    <property type="match status" value="1"/>
</dbReference>
<feature type="compositionally biased region" description="Polar residues" evidence="7">
    <location>
        <begin position="400"/>
        <end position="412"/>
    </location>
</feature>
<dbReference type="InterPro" id="IPR046342">
    <property type="entry name" value="CBS_dom_sf"/>
</dbReference>
<name>A0A4Q2DSH2_9AGAR</name>
<dbReference type="InterPro" id="IPR045095">
    <property type="entry name" value="ACDP"/>
</dbReference>
<dbReference type="PROSITE" id="PS51846">
    <property type="entry name" value="CNNM"/>
    <property type="match status" value="1"/>
</dbReference>
<feature type="chain" id="PRO_5021032659" description="CNNM transmembrane domain-containing protein" evidence="9">
    <location>
        <begin position="19"/>
        <end position="447"/>
    </location>
</feature>
<keyword evidence="4 6" id="KW-1133">Transmembrane helix</keyword>
<keyword evidence="3" id="KW-0677">Repeat</keyword>
<evidence type="ECO:0000256" key="1">
    <source>
        <dbReference type="ARBA" id="ARBA00004141"/>
    </source>
</evidence>
<evidence type="ECO:0000256" key="7">
    <source>
        <dbReference type="SAM" id="MobiDB-lite"/>
    </source>
</evidence>
<evidence type="ECO:0000256" key="2">
    <source>
        <dbReference type="ARBA" id="ARBA00022692"/>
    </source>
</evidence>
<dbReference type="PANTHER" id="PTHR12064">
    <property type="entry name" value="METAL TRANSPORTER CNNM"/>
    <property type="match status" value="1"/>
</dbReference>
<feature type="compositionally biased region" description="Basic and acidic residues" evidence="7">
    <location>
        <begin position="414"/>
        <end position="430"/>
    </location>
</feature>
<evidence type="ECO:0000256" key="9">
    <source>
        <dbReference type="SAM" id="SignalP"/>
    </source>
</evidence>
<dbReference type="FunFam" id="3.10.580.10:FF:000006">
    <property type="entry name" value="DUF21 and CBS domain protein"/>
    <property type="match status" value="1"/>
</dbReference>
<dbReference type="AlphaFoldDB" id="A0A4Q2DSH2"/>
<comment type="subcellular location">
    <subcellularLocation>
        <location evidence="1">Membrane</location>
        <topology evidence="1">Multi-pass membrane protein</topology>
    </subcellularLocation>
</comment>
<feature type="transmembrane region" description="Helical" evidence="8">
    <location>
        <begin position="126"/>
        <end position="145"/>
    </location>
</feature>
<evidence type="ECO:0000313" key="11">
    <source>
        <dbReference type="EMBL" id="RXW22182.1"/>
    </source>
</evidence>
<comment type="caution">
    <text evidence="11">The sequence shown here is derived from an EMBL/GenBank/DDBJ whole genome shotgun (WGS) entry which is preliminary data.</text>
</comment>
<evidence type="ECO:0000256" key="6">
    <source>
        <dbReference type="PROSITE-ProRule" id="PRU01193"/>
    </source>
</evidence>
<dbReference type="GO" id="GO:0016020">
    <property type="term" value="C:membrane"/>
    <property type="evidence" value="ECO:0007669"/>
    <property type="project" value="UniProtKB-SubCell"/>
</dbReference>
<dbReference type="GO" id="GO:0010960">
    <property type="term" value="P:magnesium ion homeostasis"/>
    <property type="evidence" value="ECO:0007669"/>
    <property type="project" value="InterPro"/>
</dbReference>
<keyword evidence="5 6" id="KW-0472">Membrane</keyword>
<dbReference type="SUPFAM" id="SSF54631">
    <property type="entry name" value="CBS-domain pair"/>
    <property type="match status" value="1"/>
</dbReference>
<feature type="domain" description="CNNM transmembrane" evidence="10">
    <location>
        <begin position="35"/>
        <end position="218"/>
    </location>
</feature>
<accession>A0A4Q2DSH2</accession>
<feature type="transmembrane region" description="Helical" evidence="8">
    <location>
        <begin position="99"/>
        <end position="120"/>
    </location>
</feature>
<keyword evidence="9" id="KW-0732">Signal</keyword>
<evidence type="ECO:0000313" key="12">
    <source>
        <dbReference type="Proteomes" id="UP000290288"/>
    </source>
</evidence>
<dbReference type="Proteomes" id="UP000290288">
    <property type="component" value="Unassembled WGS sequence"/>
</dbReference>
<gene>
    <name evidence="11" type="ORF">EST38_g3681</name>
</gene>
<dbReference type="GO" id="GO:0005737">
    <property type="term" value="C:cytoplasm"/>
    <property type="evidence" value="ECO:0007669"/>
    <property type="project" value="TreeGrafter"/>
</dbReference>
<feature type="signal peptide" evidence="9">
    <location>
        <begin position="1"/>
        <end position="18"/>
    </location>
</feature>
<reference evidence="11 12" key="1">
    <citation type="submission" date="2019-01" db="EMBL/GenBank/DDBJ databases">
        <title>Draft genome sequence of Psathyrella aberdarensis IHI B618.</title>
        <authorList>
            <person name="Buettner E."/>
            <person name="Kellner H."/>
        </authorList>
    </citation>
    <scope>NUCLEOTIDE SEQUENCE [LARGE SCALE GENOMIC DNA]</scope>
    <source>
        <strain evidence="11 12">IHI B618</strain>
    </source>
</reference>
<dbReference type="EMBL" id="SDEE01000081">
    <property type="protein sequence ID" value="RXW22182.1"/>
    <property type="molecule type" value="Genomic_DNA"/>
</dbReference>
<dbReference type="GO" id="GO:0030026">
    <property type="term" value="P:intracellular manganese ion homeostasis"/>
    <property type="evidence" value="ECO:0007669"/>
    <property type="project" value="TreeGrafter"/>
</dbReference>
<feature type="transmembrane region" description="Helical" evidence="8">
    <location>
        <begin position="157"/>
        <end position="177"/>
    </location>
</feature>
<dbReference type="OrthoDB" id="5353557at2759"/>
<evidence type="ECO:0000256" key="4">
    <source>
        <dbReference type="ARBA" id="ARBA00022989"/>
    </source>
</evidence>
<keyword evidence="12" id="KW-1185">Reference proteome</keyword>
<organism evidence="11 12">
    <name type="scientific">Candolleomyces aberdarensis</name>
    <dbReference type="NCBI Taxonomy" id="2316362"/>
    <lineage>
        <taxon>Eukaryota</taxon>
        <taxon>Fungi</taxon>
        <taxon>Dikarya</taxon>
        <taxon>Basidiomycota</taxon>
        <taxon>Agaricomycotina</taxon>
        <taxon>Agaricomycetes</taxon>
        <taxon>Agaricomycetidae</taxon>
        <taxon>Agaricales</taxon>
        <taxon>Agaricineae</taxon>
        <taxon>Psathyrellaceae</taxon>
        <taxon>Candolleomyces</taxon>
    </lineage>
</organism>
<proteinExistence type="predicted"/>
<evidence type="ECO:0000256" key="3">
    <source>
        <dbReference type="ARBA" id="ARBA00022737"/>
    </source>
</evidence>
<evidence type="ECO:0000256" key="8">
    <source>
        <dbReference type="SAM" id="Phobius"/>
    </source>
</evidence>
<sequence length="447" mass="48958">MRPKLASTLFLLARLAFASPFLKQTSEHGEPATPGTPEFYEKVAISVVLVVVGGIFAGLTLGLMGLDELHLRVLATSSDDPVEKRNAVKVLRLLGKGRHWVLVVLLLGNVIVNESLPIFLDSALGGGFAAVAVATAAIVIFGEVIPQALSVRYGLSIGATCAPLVLAMMYFFAPIAWPIAKLLDYVLGKDEGHTYKKAELKSFLQFHRTGEEPLRDDEITILNGVLELNNKDVREVMTPMKDTVVLSADLVLDHAAIDKILLSGYSRFPVHEPGNPLAFIGTLLIKRLLTYDPEKALPVKSFPLTILPEALPNINCFQALDYFQTGRAHLLLISQTPGKVGGAIGVITLEDIIEEIISEEIVDETDRYEDNRSKRKAKRATTATIMRGIVERERRRHSIDQLTPQPSRSNSVDHGADKDKLLKIQEHPDDTLTGNGQIALSESPRDT</sequence>
<feature type="transmembrane region" description="Helical" evidence="8">
    <location>
        <begin position="42"/>
        <end position="66"/>
    </location>
</feature>
<keyword evidence="2 6" id="KW-0812">Transmembrane</keyword>
<protein>
    <recommendedName>
        <fullName evidence="10">CNNM transmembrane domain-containing protein</fullName>
    </recommendedName>
</protein>
<evidence type="ECO:0000256" key="5">
    <source>
        <dbReference type="ARBA" id="ARBA00023136"/>
    </source>
</evidence>
<feature type="region of interest" description="Disordered" evidence="7">
    <location>
        <begin position="393"/>
        <end position="447"/>
    </location>
</feature>
<dbReference type="Gene3D" id="3.10.580.10">
    <property type="entry name" value="CBS-domain"/>
    <property type="match status" value="1"/>
</dbReference>
<evidence type="ECO:0000259" key="10">
    <source>
        <dbReference type="PROSITE" id="PS51846"/>
    </source>
</evidence>